<dbReference type="SUPFAM" id="SSF52172">
    <property type="entry name" value="CheY-like"/>
    <property type="match status" value="1"/>
</dbReference>
<reference evidence="4 5" key="1">
    <citation type="submission" date="2015-07" db="EMBL/GenBank/DDBJ databases">
        <title>Isolation and Genomic Characterization of a Novel Halophilic Metal-Reducing Deltaproteobacterium from the Deep Subsurface.</title>
        <authorList>
            <person name="Badalamenti J.P."/>
            <person name="Summers Z.M."/>
            <person name="Gralnick J.A."/>
            <person name="Bond D.R."/>
        </authorList>
    </citation>
    <scope>NUCLEOTIDE SEQUENCE [LARGE SCALE GENOMIC DNA]</scope>
    <source>
        <strain evidence="4 5">WTL</strain>
    </source>
</reference>
<dbReference type="Pfam" id="PF00072">
    <property type="entry name" value="Response_reg"/>
    <property type="match status" value="1"/>
</dbReference>
<dbReference type="GO" id="GO:0000160">
    <property type="term" value="P:phosphorelay signal transduction system"/>
    <property type="evidence" value="ECO:0007669"/>
    <property type="project" value="InterPro"/>
</dbReference>
<dbReference type="RefSeq" id="WP_053549775.1">
    <property type="nucleotide sequence ID" value="NZ_CP010802.1"/>
</dbReference>
<proteinExistence type="predicted"/>
<gene>
    <name evidence="4" type="ORF">DSOUD_0794</name>
</gene>
<evidence type="ECO:0000256" key="1">
    <source>
        <dbReference type="ARBA" id="ARBA00022553"/>
    </source>
</evidence>
<dbReference type="EMBL" id="CP010802">
    <property type="protein sequence ID" value="ALC15581.1"/>
    <property type="molecule type" value="Genomic_DNA"/>
</dbReference>
<feature type="modified residue" description="4-aspartylphosphate" evidence="2">
    <location>
        <position position="53"/>
    </location>
</feature>
<dbReference type="STRING" id="1603606.DSOUD_0794"/>
<keyword evidence="1 2" id="KW-0597">Phosphoprotein</keyword>
<dbReference type="GO" id="GO:0016301">
    <property type="term" value="F:kinase activity"/>
    <property type="evidence" value="ECO:0007669"/>
    <property type="project" value="UniProtKB-KW"/>
</dbReference>
<name>A0A0M5IKL1_9BACT</name>
<sequence>MPRILIIDDDRAFLSLLEETLAERYPALEVQTCADPVKALSAIDPDLGLLLVDLEMPGMDGAKILSYATEKGLNKNRIIILSGRDAEYLHRRFPMGRCLAVLNKHEVRQQGVLEMVFRSLHERGLRSAIDRRGEK</sequence>
<evidence type="ECO:0000313" key="5">
    <source>
        <dbReference type="Proteomes" id="UP000057158"/>
    </source>
</evidence>
<dbReference type="SMART" id="SM00448">
    <property type="entry name" value="REC"/>
    <property type="match status" value="1"/>
</dbReference>
<accession>A0A0M5IKL1</accession>
<evidence type="ECO:0000259" key="3">
    <source>
        <dbReference type="PROSITE" id="PS50110"/>
    </source>
</evidence>
<dbReference type="InterPro" id="IPR050595">
    <property type="entry name" value="Bact_response_regulator"/>
</dbReference>
<feature type="domain" description="Response regulatory" evidence="3">
    <location>
        <begin position="3"/>
        <end position="119"/>
    </location>
</feature>
<dbReference type="PANTHER" id="PTHR44591:SF21">
    <property type="entry name" value="TWO-COMPONENT RESPONSE REGULATOR"/>
    <property type="match status" value="1"/>
</dbReference>
<dbReference type="Proteomes" id="UP000057158">
    <property type="component" value="Chromosome"/>
</dbReference>
<dbReference type="KEGG" id="des:DSOUD_0794"/>
<dbReference type="Gene3D" id="3.40.50.2300">
    <property type="match status" value="1"/>
</dbReference>
<dbReference type="PATRIC" id="fig|1603606.3.peg.871"/>
<evidence type="ECO:0000256" key="2">
    <source>
        <dbReference type="PROSITE-ProRule" id="PRU00169"/>
    </source>
</evidence>
<keyword evidence="5" id="KW-1185">Reference proteome</keyword>
<organism evidence="4 5">
    <name type="scientific">Desulfuromonas soudanensis</name>
    <dbReference type="NCBI Taxonomy" id="1603606"/>
    <lineage>
        <taxon>Bacteria</taxon>
        <taxon>Pseudomonadati</taxon>
        <taxon>Thermodesulfobacteriota</taxon>
        <taxon>Desulfuromonadia</taxon>
        <taxon>Desulfuromonadales</taxon>
        <taxon>Desulfuromonadaceae</taxon>
        <taxon>Desulfuromonas</taxon>
    </lineage>
</organism>
<dbReference type="InterPro" id="IPR001789">
    <property type="entry name" value="Sig_transdc_resp-reg_receiver"/>
</dbReference>
<dbReference type="PANTHER" id="PTHR44591">
    <property type="entry name" value="STRESS RESPONSE REGULATOR PROTEIN 1"/>
    <property type="match status" value="1"/>
</dbReference>
<evidence type="ECO:0000313" key="4">
    <source>
        <dbReference type="EMBL" id="ALC15581.1"/>
    </source>
</evidence>
<dbReference type="OrthoDB" id="5511653at2"/>
<keyword evidence="4" id="KW-0418">Kinase</keyword>
<dbReference type="InterPro" id="IPR011006">
    <property type="entry name" value="CheY-like_superfamily"/>
</dbReference>
<dbReference type="AlphaFoldDB" id="A0A0M5IKL1"/>
<protein>
    <submittedName>
        <fullName evidence="4">Histidine kinase</fullName>
    </submittedName>
</protein>
<keyword evidence="4" id="KW-0808">Transferase</keyword>
<dbReference type="PROSITE" id="PS50110">
    <property type="entry name" value="RESPONSE_REGULATORY"/>
    <property type="match status" value="1"/>
</dbReference>